<dbReference type="InterPro" id="IPR013320">
    <property type="entry name" value="ConA-like_dom_sf"/>
</dbReference>
<dbReference type="SMART" id="SM00336">
    <property type="entry name" value="BBOX"/>
    <property type="match status" value="1"/>
</dbReference>
<feature type="coiled-coil region" evidence="5">
    <location>
        <begin position="212"/>
        <end position="239"/>
    </location>
</feature>
<dbReference type="PROSITE" id="PS50089">
    <property type="entry name" value="ZF_RING_2"/>
    <property type="match status" value="1"/>
</dbReference>
<dbReference type="CDD" id="cd19769">
    <property type="entry name" value="Bbox2_TRIM16-like"/>
    <property type="match status" value="1"/>
</dbReference>
<protein>
    <recommendedName>
        <fullName evidence="7">RING-type domain-containing protein</fullName>
    </recommendedName>
</protein>
<dbReference type="Proteomes" id="UP001046870">
    <property type="component" value="Chromosome 2"/>
</dbReference>
<dbReference type="PANTHER" id="PTHR24103">
    <property type="entry name" value="E3 UBIQUITIN-PROTEIN LIGASE TRIM"/>
    <property type="match status" value="1"/>
</dbReference>
<dbReference type="InterPro" id="IPR050143">
    <property type="entry name" value="TRIM/RBCC"/>
</dbReference>
<evidence type="ECO:0000259" key="7">
    <source>
        <dbReference type="PROSITE" id="PS50089"/>
    </source>
</evidence>
<sequence length="387" mass="43069">MDVASPHLEEELTCPVCSAACSDPVTLKCSHSFCRACVSLEEPHECPVCRGTEPGEVQHPNLAPGCLRETPLQERGPKAAPTTTAAAPRGPGSREPCGLHGQELELFCLQDQVPVCDECVSGPHKDHVVCLVRKAARHRKEALRTVQKTLRVKLGAFRAAKASCDQRAQLIRSQSLETERLIREEYERLHEFLRKDMAASLDALRSDEDQMAKRLTLRTEKLEKEIVSLSDTLRSIEQAMDDQDIPFLQNYKDTKSRAQCTVQDPGRFSGVQIDVAKHLGNLRLRVLKNMLGIIKYTPMVLNPNTAHPSLSVSADLTSVVCDKKEHLTNDPGRVTPTPWVMGSVGYSSDRPLVVFPLKEKVFPFFSVHPDSDVPLRISVFRLSICHL</sequence>
<dbReference type="InterPro" id="IPR013083">
    <property type="entry name" value="Znf_RING/FYVE/PHD"/>
</dbReference>
<dbReference type="SMART" id="SM00184">
    <property type="entry name" value="RING"/>
    <property type="match status" value="1"/>
</dbReference>
<evidence type="ECO:0000313" key="8">
    <source>
        <dbReference type="EMBL" id="KAG7488446.1"/>
    </source>
</evidence>
<dbReference type="EMBL" id="JAFDVH010000002">
    <property type="protein sequence ID" value="KAG7488446.1"/>
    <property type="molecule type" value="Genomic_DNA"/>
</dbReference>
<dbReference type="InterPro" id="IPR017907">
    <property type="entry name" value="Znf_RING_CS"/>
</dbReference>
<dbReference type="AlphaFoldDB" id="A0A9D3QHL9"/>
<dbReference type="Gene3D" id="3.30.160.60">
    <property type="entry name" value="Classic Zinc Finger"/>
    <property type="match status" value="1"/>
</dbReference>
<keyword evidence="2 4" id="KW-0863">Zinc-finger</keyword>
<evidence type="ECO:0000256" key="5">
    <source>
        <dbReference type="SAM" id="Coils"/>
    </source>
</evidence>
<keyword evidence="1" id="KW-0479">Metal-binding</keyword>
<dbReference type="OrthoDB" id="6105938at2759"/>
<evidence type="ECO:0000256" key="6">
    <source>
        <dbReference type="SAM" id="MobiDB-lite"/>
    </source>
</evidence>
<evidence type="ECO:0000256" key="2">
    <source>
        <dbReference type="ARBA" id="ARBA00022771"/>
    </source>
</evidence>
<feature type="region of interest" description="Disordered" evidence="6">
    <location>
        <begin position="71"/>
        <end position="95"/>
    </location>
</feature>
<dbReference type="InterPro" id="IPR006574">
    <property type="entry name" value="PRY"/>
</dbReference>
<dbReference type="Gene3D" id="3.30.40.10">
    <property type="entry name" value="Zinc/RING finger domain, C3HC4 (zinc finger)"/>
    <property type="match status" value="1"/>
</dbReference>
<dbReference type="PROSITE" id="PS00518">
    <property type="entry name" value="ZF_RING_1"/>
    <property type="match status" value="1"/>
</dbReference>
<comment type="caution">
    <text evidence="8">The sequence shown here is derived from an EMBL/GenBank/DDBJ whole genome shotgun (WGS) entry which is preliminary data.</text>
</comment>
<evidence type="ECO:0000256" key="4">
    <source>
        <dbReference type="PROSITE-ProRule" id="PRU00175"/>
    </source>
</evidence>
<keyword evidence="5" id="KW-0175">Coiled coil</keyword>
<name>A0A9D3QHL9_MEGAT</name>
<organism evidence="8 9">
    <name type="scientific">Megalops atlanticus</name>
    <name type="common">Tarpon</name>
    <name type="synonym">Clupea gigantea</name>
    <dbReference type="NCBI Taxonomy" id="7932"/>
    <lineage>
        <taxon>Eukaryota</taxon>
        <taxon>Metazoa</taxon>
        <taxon>Chordata</taxon>
        <taxon>Craniata</taxon>
        <taxon>Vertebrata</taxon>
        <taxon>Euteleostomi</taxon>
        <taxon>Actinopterygii</taxon>
        <taxon>Neopterygii</taxon>
        <taxon>Teleostei</taxon>
        <taxon>Elopiformes</taxon>
        <taxon>Megalopidae</taxon>
        <taxon>Megalops</taxon>
    </lineage>
</organism>
<dbReference type="SUPFAM" id="SSF57850">
    <property type="entry name" value="RING/U-box"/>
    <property type="match status" value="1"/>
</dbReference>
<feature type="domain" description="RING-type" evidence="7">
    <location>
        <begin position="14"/>
        <end position="50"/>
    </location>
</feature>
<dbReference type="SMART" id="SM00589">
    <property type="entry name" value="PRY"/>
    <property type="match status" value="1"/>
</dbReference>
<keyword evidence="9" id="KW-1185">Reference proteome</keyword>
<dbReference type="InterPro" id="IPR043136">
    <property type="entry name" value="B30.2/SPRY_sf"/>
</dbReference>
<dbReference type="InterPro" id="IPR001841">
    <property type="entry name" value="Znf_RING"/>
</dbReference>
<dbReference type="SUPFAM" id="SSF49899">
    <property type="entry name" value="Concanavalin A-like lectins/glucanases"/>
    <property type="match status" value="1"/>
</dbReference>
<evidence type="ECO:0000313" key="9">
    <source>
        <dbReference type="Proteomes" id="UP001046870"/>
    </source>
</evidence>
<dbReference type="Pfam" id="PF13765">
    <property type="entry name" value="PRY"/>
    <property type="match status" value="1"/>
</dbReference>
<dbReference type="SUPFAM" id="SSF57845">
    <property type="entry name" value="B-box zinc-binding domain"/>
    <property type="match status" value="1"/>
</dbReference>
<dbReference type="GO" id="GO:0008270">
    <property type="term" value="F:zinc ion binding"/>
    <property type="evidence" value="ECO:0007669"/>
    <property type="project" value="UniProtKB-KW"/>
</dbReference>
<evidence type="ECO:0000256" key="3">
    <source>
        <dbReference type="ARBA" id="ARBA00022833"/>
    </source>
</evidence>
<dbReference type="Gene3D" id="2.60.120.920">
    <property type="match status" value="1"/>
</dbReference>
<feature type="compositionally biased region" description="Low complexity" evidence="6">
    <location>
        <begin position="78"/>
        <end position="88"/>
    </location>
</feature>
<reference evidence="8" key="1">
    <citation type="submission" date="2021-01" db="EMBL/GenBank/DDBJ databases">
        <authorList>
            <person name="Zahm M."/>
            <person name="Roques C."/>
            <person name="Cabau C."/>
            <person name="Klopp C."/>
            <person name="Donnadieu C."/>
            <person name="Jouanno E."/>
            <person name="Lampietro C."/>
            <person name="Louis A."/>
            <person name="Herpin A."/>
            <person name="Echchiki A."/>
            <person name="Berthelot C."/>
            <person name="Parey E."/>
            <person name="Roest-Crollius H."/>
            <person name="Braasch I."/>
            <person name="Postlethwait J."/>
            <person name="Bobe J."/>
            <person name="Montfort J."/>
            <person name="Bouchez O."/>
            <person name="Begum T."/>
            <person name="Mejri S."/>
            <person name="Adams A."/>
            <person name="Chen W.-J."/>
            <person name="Guiguen Y."/>
        </authorList>
    </citation>
    <scope>NUCLEOTIDE SEQUENCE</scope>
    <source>
        <strain evidence="8">YG-15Mar2019-1</strain>
        <tissue evidence="8">Brain</tissue>
    </source>
</reference>
<keyword evidence="3" id="KW-0862">Zinc</keyword>
<accession>A0A9D3QHL9</accession>
<proteinExistence type="predicted"/>
<gene>
    <name evidence="8" type="ORF">MATL_G00032930</name>
</gene>
<dbReference type="InterPro" id="IPR000315">
    <property type="entry name" value="Znf_B-box"/>
</dbReference>
<dbReference type="Pfam" id="PF00643">
    <property type="entry name" value="zf-B_box"/>
    <property type="match status" value="1"/>
</dbReference>
<evidence type="ECO:0000256" key="1">
    <source>
        <dbReference type="ARBA" id="ARBA00022723"/>
    </source>
</evidence>